<accession>A0ABS1GJ66</accession>
<dbReference type="EMBL" id="JAACYA010000002">
    <property type="protein sequence ID" value="MBK3332936.1"/>
    <property type="molecule type" value="Genomic_DNA"/>
</dbReference>
<dbReference type="SUPFAM" id="SSF47598">
    <property type="entry name" value="Ribbon-helix-helix"/>
    <property type="match status" value="1"/>
</dbReference>
<proteinExistence type="predicted"/>
<dbReference type="Pfam" id="PF19891">
    <property type="entry name" value="DUF6364"/>
    <property type="match status" value="1"/>
</dbReference>
<name>A0ABS1GJ66_9AQUI</name>
<dbReference type="Proteomes" id="UP000772812">
    <property type="component" value="Unassembled WGS sequence"/>
</dbReference>
<keyword evidence="2" id="KW-1185">Reference proteome</keyword>
<reference evidence="1 2" key="1">
    <citation type="journal article" date="2021" name="Syst. Appl. Microbiol.">
        <title>Persephonella atlantica sp. nov.: How to adapt to physico-chemical gradients in high temperature hydrothermal habitats.</title>
        <authorList>
            <person name="Francois D.X."/>
            <person name="Godfroy A."/>
            <person name="Mathien C."/>
            <person name="Aube J."/>
            <person name="Cathalot C."/>
            <person name="Lesongeur F."/>
            <person name="L'Haridon S."/>
            <person name="Philippon X."/>
            <person name="Roussel E.G."/>
        </authorList>
    </citation>
    <scope>NUCLEOTIDE SEQUENCE [LARGE SCALE GENOMIC DNA]</scope>
    <source>
        <strain evidence="1 2">MO1340</strain>
    </source>
</reference>
<gene>
    <name evidence="1" type="ORF">GWK41_07630</name>
</gene>
<sequence>MKSKLTLRIEEELIEKIKKLSKEKGYSVSKLVESYFKSLTGEEKKELTPTVKKLKGLLKNKNIKEEDYKKHLQDKYL</sequence>
<comment type="caution">
    <text evidence="1">The sequence shown here is derived from an EMBL/GenBank/DDBJ whole genome shotgun (WGS) entry which is preliminary data.</text>
</comment>
<evidence type="ECO:0000313" key="2">
    <source>
        <dbReference type="Proteomes" id="UP000772812"/>
    </source>
</evidence>
<dbReference type="InterPro" id="IPR045944">
    <property type="entry name" value="DUF6364"/>
</dbReference>
<dbReference type="RefSeq" id="WP_200674337.1">
    <property type="nucleotide sequence ID" value="NZ_JAACYA010000002.1"/>
</dbReference>
<evidence type="ECO:0000313" key="1">
    <source>
        <dbReference type="EMBL" id="MBK3332936.1"/>
    </source>
</evidence>
<protein>
    <submittedName>
        <fullName evidence="1">Antitoxin</fullName>
    </submittedName>
</protein>
<organism evidence="1 2">
    <name type="scientific">Persephonella atlantica</name>
    <dbReference type="NCBI Taxonomy" id="2699429"/>
    <lineage>
        <taxon>Bacteria</taxon>
        <taxon>Pseudomonadati</taxon>
        <taxon>Aquificota</taxon>
        <taxon>Aquificia</taxon>
        <taxon>Aquificales</taxon>
        <taxon>Hydrogenothermaceae</taxon>
        <taxon>Persephonella</taxon>
    </lineage>
</organism>
<dbReference type="InterPro" id="IPR010985">
    <property type="entry name" value="Ribbon_hlx_hlx"/>
</dbReference>